<evidence type="ECO:0000313" key="1">
    <source>
        <dbReference type="EMBL" id="CAF1561827.1"/>
    </source>
</evidence>
<dbReference type="Proteomes" id="UP000677228">
    <property type="component" value="Unassembled WGS sequence"/>
</dbReference>
<organism evidence="1 3">
    <name type="scientific">Didymodactylos carnosus</name>
    <dbReference type="NCBI Taxonomy" id="1234261"/>
    <lineage>
        <taxon>Eukaryota</taxon>
        <taxon>Metazoa</taxon>
        <taxon>Spiralia</taxon>
        <taxon>Gnathifera</taxon>
        <taxon>Rotifera</taxon>
        <taxon>Eurotatoria</taxon>
        <taxon>Bdelloidea</taxon>
        <taxon>Philodinida</taxon>
        <taxon>Philodinidae</taxon>
        <taxon>Didymodactylos</taxon>
    </lineage>
</organism>
<protein>
    <submittedName>
        <fullName evidence="1">Uncharacterized protein</fullName>
    </submittedName>
</protein>
<dbReference type="Proteomes" id="UP000682733">
    <property type="component" value="Unassembled WGS sequence"/>
</dbReference>
<comment type="caution">
    <text evidence="1">The sequence shown here is derived from an EMBL/GenBank/DDBJ whole genome shotgun (WGS) entry which is preliminary data.</text>
</comment>
<accession>A0A8S2FTZ1</accession>
<sequence length="84" mass="10155">IDFCINRINLIRKQQVEKIYQERRQMILQAKIIRQSYDYGWTIGNDIELKNGAFRVVARRQYGQRNDTIRTGFQSNILELFQIF</sequence>
<name>A0A8S2FTZ1_9BILA</name>
<evidence type="ECO:0000313" key="2">
    <source>
        <dbReference type="EMBL" id="CAF4353831.1"/>
    </source>
</evidence>
<proteinExistence type="predicted"/>
<dbReference type="EMBL" id="CAJOBA010064693">
    <property type="protein sequence ID" value="CAF4353831.1"/>
    <property type="molecule type" value="Genomic_DNA"/>
</dbReference>
<dbReference type="AlphaFoldDB" id="A0A8S2FTZ1"/>
<dbReference type="EMBL" id="CAJNOK010042057">
    <property type="protein sequence ID" value="CAF1561827.1"/>
    <property type="molecule type" value="Genomic_DNA"/>
</dbReference>
<evidence type="ECO:0000313" key="3">
    <source>
        <dbReference type="Proteomes" id="UP000677228"/>
    </source>
</evidence>
<feature type="non-terminal residue" evidence="1">
    <location>
        <position position="84"/>
    </location>
</feature>
<reference evidence="1" key="1">
    <citation type="submission" date="2021-02" db="EMBL/GenBank/DDBJ databases">
        <authorList>
            <person name="Nowell W R."/>
        </authorList>
    </citation>
    <scope>NUCLEOTIDE SEQUENCE</scope>
</reference>
<gene>
    <name evidence="1" type="ORF">OVA965_LOCUS39847</name>
    <name evidence="2" type="ORF">TMI583_LOCUS41218</name>
</gene>